<dbReference type="PROSITE" id="PS52029">
    <property type="entry name" value="LD_TPASE"/>
    <property type="match status" value="1"/>
</dbReference>
<dbReference type="CDD" id="cd16913">
    <property type="entry name" value="YkuD_like"/>
    <property type="match status" value="1"/>
</dbReference>
<dbReference type="InterPro" id="IPR001967">
    <property type="entry name" value="Peptidase_S11_N"/>
</dbReference>
<evidence type="ECO:0000313" key="15">
    <source>
        <dbReference type="EMBL" id="OGG88776.1"/>
    </source>
</evidence>
<evidence type="ECO:0000256" key="10">
    <source>
        <dbReference type="PIRSR" id="PIRSR618044-2"/>
    </source>
</evidence>
<name>A0A1F6FSC7_9BACT</name>
<dbReference type="PANTHER" id="PTHR30582">
    <property type="entry name" value="L,D-TRANSPEPTIDASE"/>
    <property type="match status" value="1"/>
</dbReference>
<feature type="transmembrane region" description="Helical" evidence="13">
    <location>
        <begin position="62"/>
        <end position="80"/>
    </location>
</feature>
<dbReference type="GO" id="GO:0016740">
    <property type="term" value="F:transferase activity"/>
    <property type="evidence" value="ECO:0007669"/>
    <property type="project" value="UniProtKB-KW"/>
</dbReference>
<feature type="active site" description="Acyl-ester intermediate" evidence="9">
    <location>
        <position position="303"/>
    </location>
</feature>
<dbReference type="Gene3D" id="2.40.440.10">
    <property type="entry name" value="L,D-transpeptidase catalytic domain-like"/>
    <property type="match status" value="1"/>
</dbReference>
<keyword evidence="13" id="KW-1133">Transmembrane helix</keyword>
<keyword evidence="6 11" id="KW-0133">Cell shape</keyword>
<accession>A0A1F6FSC7</accession>
<dbReference type="PANTHER" id="PTHR30582:SF2">
    <property type="entry name" value="L,D-TRANSPEPTIDASE YCIB-RELATED"/>
    <property type="match status" value="1"/>
</dbReference>
<dbReference type="Gene3D" id="3.40.710.10">
    <property type="entry name" value="DD-peptidase/beta-lactamase superfamily"/>
    <property type="match status" value="1"/>
</dbReference>
<dbReference type="Pfam" id="PF03734">
    <property type="entry name" value="YkuD"/>
    <property type="match status" value="1"/>
</dbReference>
<feature type="active site" description="Nucleophile" evidence="11">
    <location>
        <position position="232"/>
    </location>
</feature>
<evidence type="ECO:0000256" key="5">
    <source>
        <dbReference type="ARBA" id="ARBA00022801"/>
    </source>
</evidence>
<evidence type="ECO:0000256" key="2">
    <source>
        <dbReference type="ARBA" id="ARBA00007164"/>
    </source>
</evidence>
<evidence type="ECO:0000256" key="13">
    <source>
        <dbReference type="SAM" id="Phobius"/>
    </source>
</evidence>
<evidence type="ECO:0000256" key="8">
    <source>
        <dbReference type="ARBA" id="ARBA00023316"/>
    </source>
</evidence>
<comment type="similarity">
    <text evidence="2 12">Belongs to the peptidase S11 family.</text>
</comment>
<dbReference type="GO" id="GO:0006508">
    <property type="term" value="P:proteolysis"/>
    <property type="evidence" value="ECO:0007669"/>
    <property type="project" value="InterPro"/>
</dbReference>
<evidence type="ECO:0000313" key="16">
    <source>
        <dbReference type="Proteomes" id="UP000179230"/>
    </source>
</evidence>
<dbReference type="GO" id="GO:0071555">
    <property type="term" value="P:cell wall organization"/>
    <property type="evidence" value="ECO:0007669"/>
    <property type="project" value="UniProtKB-UniRule"/>
</dbReference>
<dbReference type="GO" id="GO:0005576">
    <property type="term" value="C:extracellular region"/>
    <property type="evidence" value="ECO:0007669"/>
    <property type="project" value="TreeGrafter"/>
</dbReference>
<evidence type="ECO:0000256" key="12">
    <source>
        <dbReference type="RuleBase" id="RU004016"/>
    </source>
</evidence>
<evidence type="ECO:0000256" key="7">
    <source>
        <dbReference type="ARBA" id="ARBA00022984"/>
    </source>
</evidence>
<keyword evidence="7 11" id="KW-0573">Peptidoglycan synthesis</keyword>
<dbReference type="InterPro" id="IPR050979">
    <property type="entry name" value="LD-transpeptidase"/>
</dbReference>
<evidence type="ECO:0000256" key="3">
    <source>
        <dbReference type="ARBA" id="ARBA00022679"/>
    </source>
</evidence>
<evidence type="ECO:0000259" key="14">
    <source>
        <dbReference type="PROSITE" id="PS52029"/>
    </source>
</evidence>
<evidence type="ECO:0000256" key="4">
    <source>
        <dbReference type="ARBA" id="ARBA00022729"/>
    </source>
</evidence>
<reference evidence="15 16" key="1">
    <citation type="journal article" date="2016" name="Nat. Commun.">
        <title>Thousands of microbial genomes shed light on interconnected biogeochemical processes in an aquifer system.</title>
        <authorList>
            <person name="Anantharaman K."/>
            <person name="Brown C.T."/>
            <person name="Hug L.A."/>
            <person name="Sharon I."/>
            <person name="Castelle C.J."/>
            <person name="Probst A.J."/>
            <person name="Thomas B.C."/>
            <person name="Singh A."/>
            <person name="Wilkins M.J."/>
            <person name="Karaoz U."/>
            <person name="Brodie E.L."/>
            <person name="Williams K.H."/>
            <person name="Hubbard S.S."/>
            <person name="Banfield J.F."/>
        </authorList>
    </citation>
    <scope>NUCLEOTIDE SEQUENCE [LARGE SCALE GENOMIC DNA]</scope>
</reference>
<protein>
    <recommendedName>
        <fullName evidence="14">L,D-TPase catalytic domain-containing protein</fullName>
    </recommendedName>
</protein>
<dbReference type="Proteomes" id="UP000179230">
    <property type="component" value="Unassembled WGS sequence"/>
</dbReference>
<dbReference type="GO" id="GO:0009002">
    <property type="term" value="F:serine-type D-Ala-D-Ala carboxypeptidase activity"/>
    <property type="evidence" value="ECO:0007669"/>
    <property type="project" value="InterPro"/>
</dbReference>
<dbReference type="AlphaFoldDB" id="A0A1F6FSC7"/>
<keyword evidence="8 11" id="KW-0961">Cell wall biogenesis/degradation</keyword>
<dbReference type="SUPFAM" id="SSF141523">
    <property type="entry name" value="L,D-transpeptidase catalytic domain-like"/>
    <property type="match status" value="1"/>
</dbReference>
<dbReference type="GO" id="GO:0008360">
    <property type="term" value="P:regulation of cell shape"/>
    <property type="evidence" value="ECO:0007669"/>
    <property type="project" value="UniProtKB-UniRule"/>
</dbReference>
<evidence type="ECO:0000256" key="6">
    <source>
        <dbReference type="ARBA" id="ARBA00022960"/>
    </source>
</evidence>
<feature type="binding site" evidence="10">
    <location>
        <position position="460"/>
    </location>
    <ligand>
        <name>substrate</name>
    </ligand>
</feature>
<feature type="active site" description="Proton donor/acceptor" evidence="11">
    <location>
        <position position="213"/>
    </location>
</feature>
<dbReference type="InterPro" id="IPR018044">
    <property type="entry name" value="Peptidase_S11"/>
</dbReference>
<dbReference type="SUPFAM" id="SSF56601">
    <property type="entry name" value="beta-lactamase/transpeptidase-like"/>
    <property type="match status" value="1"/>
</dbReference>
<proteinExistence type="inferred from homology"/>
<feature type="active site" description="Proton acceptor" evidence="9">
    <location>
        <position position="306"/>
    </location>
</feature>
<feature type="active site" evidence="9">
    <location>
        <position position="357"/>
    </location>
</feature>
<dbReference type="InterPro" id="IPR038063">
    <property type="entry name" value="Transpep_catalytic_dom"/>
</dbReference>
<dbReference type="GO" id="GO:0018104">
    <property type="term" value="P:peptidoglycan-protein cross-linking"/>
    <property type="evidence" value="ECO:0007669"/>
    <property type="project" value="TreeGrafter"/>
</dbReference>
<keyword evidence="3" id="KW-0808">Transferase</keyword>
<evidence type="ECO:0000256" key="1">
    <source>
        <dbReference type="ARBA" id="ARBA00004752"/>
    </source>
</evidence>
<dbReference type="Pfam" id="PF00768">
    <property type="entry name" value="Peptidase_S11"/>
    <property type="match status" value="1"/>
</dbReference>
<dbReference type="InterPro" id="IPR012338">
    <property type="entry name" value="Beta-lactam/transpept-like"/>
</dbReference>
<sequence>MYNEELGARRFYAVNDSEDTPTIIRGSLIPDGKYLFTPRAYIESVGDTITIHRLLTAKPVRIALSLLLIAVASFGSLSFINNNGQRLLASSIGGGTNVPVIVENPYTHDQTPLNYGVQVAMSQPNFFTETRESFIDAGKTFIEADLTTMQLRFFKDGVLNEQVTILSKGKEGSWWETPAGLYQIKSKEKNHFSTFGHVYQPWSMAFQGNFFIHGWPYYPDGTPVEEGYSGGCVRLSNEDAEKIYNLASVNTPVLVYEQAQTADTFVYEPKIPDLETPHYLIADIESNTVLAGSDLDSEAPIASLVKLMTALVAADYINLDKNVSASHPTFVQSLIPRLQGMNTVSMYSLMQLLLVESSNEAAEVIASQTGREQFIKYMNEKAVALGLDHTTFADPSGLSADNVSTVGDLLRLVQYIYNNRRFIIDLTDNQNLPTAYISGQFGELENFNKIKDLDNFIGGKVGETEAAGQTSISLHKITVKGQNRILAIILLGSKQRNADVNELLSYAQARFAY</sequence>
<dbReference type="EMBL" id="MFMT01000013">
    <property type="protein sequence ID" value="OGG88776.1"/>
    <property type="molecule type" value="Genomic_DNA"/>
</dbReference>
<keyword evidence="13" id="KW-0472">Membrane</keyword>
<evidence type="ECO:0000256" key="9">
    <source>
        <dbReference type="PIRSR" id="PIRSR618044-1"/>
    </source>
</evidence>
<evidence type="ECO:0000256" key="11">
    <source>
        <dbReference type="PROSITE-ProRule" id="PRU01373"/>
    </source>
</evidence>
<keyword evidence="4" id="KW-0732">Signal</keyword>
<comment type="pathway">
    <text evidence="1 11">Cell wall biogenesis; peptidoglycan biosynthesis.</text>
</comment>
<keyword evidence="5" id="KW-0378">Hydrolase</keyword>
<comment type="caution">
    <text evidence="15">The sequence shown here is derived from an EMBL/GenBank/DDBJ whole genome shotgun (WGS) entry which is preliminary data.</text>
</comment>
<dbReference type="GO" id="GO:0071972">
    <property type="term" value="F:peptidoglycan L,D-transpeptidase activity"/>
    <property type="evidence" value="ECO:0007669"/>
    <property type="project" value="TreeGrafter"/>
</dbReference>
<dbReference type="PRINTS" id="PR00725">
    <property type="entry name" value="DADACBPTASE1"/>
</dbReference>
<feature type="domain" description="L,D-TPase catalytic" evidence="14">
    <location>
        <begin position="140"/>
        <end position="256"/>
    </location>
</feature>
<dbReference type="InterPro" id="IPR005490">
    <property type="entry name" value="LD_TPept_cat_dom"/>
</dbReference>
<dbReference type="UniPathway" id="UPA00219"/>
<organism evidence="15 16">
    <name type="scientific">Candidatus Kaiserbacteria bacterium RIFOXYD1_FULL_42_15</name>
    <dbReference type="NCBI Taxonomy" id="1798532"/>
    <lineage>
        <taxon>Bacteria</taxon>
        <taxon>Candidatus Kaiseribacteriota</taxon>
    </lineage>
</organism>
<keyword evidence="13" id="KW-0812">Transmembrane</keyword>
<gene>
    <name evidence="15" type="ORF">A2592_03130</name>
</gene>